<dbReference type="Pfam" id="PF11734">
    <property type="entry name" value="TilS_C"/>
    <property type="match status" value="1"/>
</dbReference>
<dbReference type="InterPro" id="IPR012795">
    <property type="entry name" value="tRNA_Ile_lys_synt_N"/>
</dbReference>
<evidence type="ECO:0000256" key="7">
    <source>
        <dbReference type="ARBA" id="ARBA00048539"/>
    </source>
</evidence>
<dbReference type="SUPFAM" id="SSF52402">
    <property type="entry name" value="Adenine nucleotide alpha hydrolases-like"/>
    <property type="match status" value="1"/>
</dbReference>
<evidence type="ECO:0000313" key="11">
    <source>
        <dbReference type="Proteomes" id="UP001139462"/>
    </source>
</evidence>
<dbReference type="CDD" id="cd01992">
    <property type="entry name" value="TilS_N"/>
    <property type="match status" value="1"/>
</dbReference>
<dbReference type="AlphaFoldDB" id="A0A9X1UC36"/>
<evidence type="ECO:0000256" key="1">
    <source>
        <dbReference type="ARBA" id="ARBA00004496"/>
    </source>
</evidence>
<evidence type="ECO:0000256" key="6">
    <source>
        <dbReference type="ARBA" id="ARBA00022840"/>
    </source>
</evidence>
<dbReference type="GO" id="GO:0032267">
    <property type="term" value="F:tRNA(Ile)-lysidine synthase activity"/>
    <property type="evidence" value="ECO:0007669"/>
    <property type="project" value="UniProtKB-EC"/>
</dbReference>
<proteinExistence type="inferred from homology"/>
<dbReference type="RefSeq" id="WP_237606929.1">
    <property type="nucleotide sequence ID" value="NZ_JAIRBB010000002.1"/>
</dbReference>
<keyword evidence="6 8" id="KW-0067">ATP-binding</keyword>
<evidence type="ECO:0000259" key="9">
    <source>
        <dbReference type="SMART" id="SM00977"/>
    </source>
</evidence>
<accession>A0A9X1UC36</accession>
<dbReference type="InterPro" id="IPR011063">
    <property type="entry name" value="TilS/TtcA_N"/>
</dbReference>
<dbReference type="NCBIfam" id="TIGR02433">
    <property type="entry name" value="lysidine_TilS_C"/>
    <property type="match status" value="1"/>
</dbReference>
<evidence type="ECO:0000256" key="2">
    <source>
        <dbReference type="ARBA" id="ARBA00022490"/>
    </source>
</evidence>
<evidence type="ECO:0000256" key="8">
    <source>
        <dbReference type="HAMAP-Rule" id="MF_01161"/>
    </source>
</evidence>
<reference evidence="10" key="1">
    <citation type="submission" date="2021-09" db="EMBL/GenBank/DDBJ databases">
        <title>Genome of Aequorivita sp. strain F64183.</title>
        <authorList>
            <person name="Wang Y."/>
        </authorList>
    </citation>
    <scope>NUCLEOTIDE SEQUENCE</scope>
    <source>
        <strain evidence="10">F64183</strain>
    </source>
</reference>
<dbReference type="PANTHER" id="PTHR43033:SF1">
    <property type="entry name" value="TRNA(ILE)-LYSIDINE SYNTHASE-RELATED"/>
    <property type="match status" value="1"/>
</dbReference>
<name>A0A9X1UC36_9FLAO</name>
<dbReference type="NCBIfam" id="TIGR02432">
    <property type="entry name" value="lysidine_TilS_N"/>
    <property type="match status" value="1"/>
</dbReference>
<comment type="similarity">
    <text evidence="8">Belongs to the tRNA(Ile)-lysidine synthase family.</text>
</comment>
<feature type="domain" description="Lysidine-tRNA(Ile) synthetase C-terminal" evidence="9">
    <location>
        <begin position="358"/>
        <end position="430"/>
    </location>
</feature>
<dbReference type="GO" id="GO:0006400">
    <property type="term" value="P:tRNA modification"/>
    <property type="evidence" value="ECO:0007669"/>
    <property type="project" value="UniProtKB-UniRule"/>
</dbReference>
<comment type="catalytic activity">
    <reaction evidence="7 8">
        <text>cytidine(34) in tRNA(Ile2) + L-lysine + ATP = lysidine(34) in tRNA(Ile2) + AMP + diphosphate + H(+)</text>
        <dbReference type="Rhea" id="RHEA:43744"/>
        <dbReference type="Rhea" id="RHEA-COMP:10625"/>
        <dbReference type="Rhea" id="RHEA-COMP:10670"/>
        <dbReference type="ChEBI" id="CHEBI:15378"/>
        <dbReference type="ChEBI" id="CHEBI:30616"/>
        <dbReference type="ChEBI" id="CHEBI:32551"/>
        <dbReference type="ChEBI" id="CHEBI:33019"/>
        <dbReference type="ChEBI" id="CHEBI:82748"/>
        <dbReference type="ChEBI" id="CHEBI:83665"/>
        <dbReference type="ChEBI" id="CHEBI:456215"/>
        <dbReference type="EC" id="6.3.4.19"/>
    </reaction>
</comment>
<keyword evidence="4 8" id="KW-0819">tRNA processing</keyword>
<comment type="caution">
    <text evidence="10">The sequence shown here is derived from an EMBL/GenBank/DDBJ whole genome shotgun (WGS) entry which is preliminary data.</text>
</comment>
<evidence type="ECO:0000256" key="3">
    <source>
        <dbReference type="ARBA" id="ARBA00022598"/>
    </source>
</evidence>
<evidence type="ECO:0000256" key="4">
    <source>
        <dbReference type="ARBA" id="ARBA00022694"/>
    </source>
</evidence>
<dbReference type="GO" id="GO:0005524">
    <property type="term" value="F:ATP binding"/>
    <property type="evidence" value="ECO:0007669"/>
    <property type="project" value="UniProtKB-UniRule"/>
</dbReference>
<sequence>MLTNFKKHIEENFSFLKGKKNLIACSGGVDSVVLTHLTKNLNLEIALAHCNFSLRGEESDGDEQFVTAVAEKLDIPIFTETFDTHKYADEQKVSTQMAARTLRYNWFEEVLSNFNYDYLLTAHHLDDDLETFFINLSRGTGLNGLTGIPKKNHKVVRPLLNFSREEIMNYAEANKLKWREDSTNQKTDYLRNKLRLEVIPYFKETNENILKNFKKTQDNLIASQNLIDDYISLVYKLVISKKSDSYHLNIQKLQELPHTDELLYELLKDFGFPEWNDVSNLLDAQTGKQVLSKTHRLLKNRDELILSEVVKNPKEEEYLVPEEGISAPIKLEINQSIAIGETEKNTIYLDAEKLNFPLKLRRWKKGDSFKPFGMSGSKKLSKFFKDEKLSATEKEKIWVLVDKNKVVWIVGKRMDDSYKVTDKTEKIVEITYVS</sequence>
<comment type="function">
    <text evidence="8">Ligates lysine onto the cytidine present at position 34 of the AUA codon-specific tRNA(Ile) that contains the anticodon CAU, in an ATP-dependent manner. Cytidine is converted to lysidine, thus changing the amino acid specificity of the tRNA from methionine to isoleucine.</text>
</comment>
<evidence type="ECO:0000313" key="10">
    <source>
        <dbReference type="EMBL" id="MCG2430201.1"/>
    </source>
</evidence>
<dbReference type="Gene3D" id="3.40.50.620">
    <property type="entry name" value="HUPs"/>
    <property type="match status" value="1"/>
</dbReference>
<comment type="domain">
    <text evidence="8">The N-terminal region contains the highly conserved SGGXDS motif, predicted to be a P-loop motif involved in ATP binding.</text>
</comment>
<comment type="subcellular location">
    <subcellularLocation>
        <location evidence="1 8">Cytoplasm</location>
    </subcellularLocation>
</comment>
<dbReference type="InterPro" id="IPR012796">
    <property type="entry name" value="Lysidine-tRNA-synth_C"/>
</dbReference>
<dbReference type="EMBL" id="JAIRBB010000002">
    <property type="protein sequence ID" value="MCG2430201.1"/>
    <property type="molecule type" value="Genomic_DNA"/>
</dbReference>
<dbReference type="PANTHER" id="PTHR43033">
    <property type="entry name" value="TRNA(ILE)-LYSIDINE SYNTHASE-RELATED"/>
    <property type="match status" value="1"/>
</dbReference>
<evidence type="ECO:0000256" key="5">
    <source>
        <dbReference type="ARBA" id="ARBA00022741"/>
    </source>
</evidence>
<keyword evidence="2 8" id="KW-0963">Cytoplasm</keyword>
<dbReference type="EC" id="6.3.4.19" evidence="8"/>
<dbReference type="GO" id="GO:0005737">
    <property type="term" value="C:cytoplasm"/>
    <property type="evidence" value="ECO:0007669"/>
    <property type="project" value="UniProtKB-SubCell"/>
</dbReference>
<dbReference type="InterPro" id="IPR012094">
    <property type="entry name" value="tRNA_Ile_lys_synt"/>
</dbReference>
<keyword evidence="11" id="KW-1185">Reference proteome</keyword>
<keyword evidence="5 8" id="KW-0547">Nucleotide-binding</keyword>
<feature type="binding site" evidence="8">
    <location>
        <begin position="26"/>
        <end position="31"/>
    </location>
    <ligand>
        <name>ATP</name>
        <dbReference type="ChEBI" id="CHEBI:30616"/>
    </ligand>
</feature>
<keyword evidence="3 8" id="KW-0436">Ligase</keyword>
<protein>
    <recommendedName>
        <fullName evidence="8">tRNA(Ile)-lysidine synthase</fullName>
        <ecNumber evidence="8">6.3.4.19</ecNumber>
    </recommendedName>
    <alternativeName>
        <fullName evidence="8">tRNA(Ile)-2-lysyl-cytidine synthase</fullName>
    </alternativeName>
    <alternativeName>
        <fullName evidence="8">tRNA(Ile)-lysidine synthetase</fullName>
    </alternativeName>
</protein>
<dbReference type="HAMAP" id="MF_01161">
    <property type="entry name" value="tRNA_Ile_lys_synt"/>
    <property type="match status" value="1"/>
</dbReference>
<dbReference type="InterPro" id="IPR014729">
    <property type="entry name" value="Rossmann-like_a/b/a_fold"/>
</dbReference>
<organism evidence="10 11">
    <name type="scientific">Aequorivita xiaoshiensis</name>
    <dbReference type="NCBI Taxonomy" id="2874476"/>
    <lineage>
        <taxon>Bacteria</taxon>
        <taxon>Pseudomonadati</taxon>
        <taxon>Bacteroidota</taxon>
        <taxon>Flavobacteriia</taxon>
        <taxon>Flavobacteriales</taxon>
        <taxon>Flavobacteriaceae</taxon>
        <taxon>Aequorivita</taxon>
    </lineage>
</organism>
<dbReference type="SUPFAM" id="SSF56037">
    <property type="entry name" value="PheT/TilS domain"/>
    <property type="match status" value="1"/>
</dbReference>
<dbReference type="SMART" id="SM00977">
    <property type="entry name" value="TilS_C"/>
    <property type="match status" value="1"/>
</dbReference>
<dbReference type="Proteomes" id="UP001139462">
    <property type="component" value="Unassembled WGS sequence"/>
</dbReference>
<dbReference type="Pfam" id="PF01171">
    <property type="entry name" value="ATP_bind_3"/>
    <property type="match status" value="1"/>
</dbReference>
<gene>
    <name evidence="8 10" type="primary">tilS</name>
    <name evidence="10" type="ORF">K8344_03640</name>
</gene>